<evidence type="ECO:0000256" key="1">
    <source>
        <dbReference type="ARBA" id="ARBA00004471"/>
    </source>
</evidence>
<keyword evidence="8 14" id="KW-0472">Membrane</keyword>
<organism evidence="16 17">
    <name type="scientific">Knipowitschia caucasica</name>
    <name type="common">Caucasian dwarf goby</name>
    <name type="synonym">Pomatoschistus caucasicus</name>
    <dbReference type="NCBI Taxonomy" id="637954"/>
    <lineage>
        <taxon>Eukaryota</taxon>
        <taxon>Metazoa</taxon>
        <taxon>Chordata</taxon>
        <taxon>Craniata</taxon>
        <taxon>Vertebrata</taxon>
        <taxon>Euteleostomi</taxon>
        <taxon>Actinopterygii</taxon>
        <taxon>Neopterygii</taxon>
        <taxon>Teleostei</taxon>
        <taxon>Neoteleostei</taxon>
        <taxon>Acanthomorphata</taxon>
        <taxon>Gobiaria</taxon>
        <taxon>Gobiiformes</taxon>
        <taxon>Gobioidei</taxon>
        <taxon>Gobiidae</taxon>
        <taxon>Gobiinae</taxon>
        <taxon>Knipowitschia</taxon>
    </lineage>
</organism>
<dbReference type="Proteomes" id="UP001497482">
    <property type="component" value="Chromosome 8"/>
</dbReference>
<evidence type="ECO:0000256" key="7">
    <source>
        <dbReference type="ARBA" id="ARBA00022974"/>
    </source>
</evidence>
<dbReference type="GO" id="GO:0005576">
    <property type="term" value="C:extracellular region"/>
    <property type="evidence" value="ECO:0007669"/>
    <property type="project" value="TreeGrafter"/>
</dbReference>
<protein>
    <recommendedName>
        <fullName evidence="3">Glypican-3</fullName>
    </recommendedName>
</protein>
<dbReference type="GO" id="GO:0098552">
    <property type="term" value="C:side of membrane"/>
    <property type="evidence" value="ECO:0007669"/>
    <property type="project" value="UniProtKB-KW"/>
</dbReference>
<keyword evidence="9" id="KW-1015">Disulfide bond</keyword>
<dbReference type="GO" id="GO:1905475">
    <property type="term" value="P:regulation of protein localization to membrane"/>
    <property type="evidence" value="ECO:0007669"/>
    <property type="project" value="TreeGrafter"/>
</dbReference>
<evidence type="ECO:0000256" key="12">
    <source>
        <dbReference type="ARBA" id="ARBA00023288"/>
    </source>
</evidence>
<evidence type="ECO:0000256" key="9">
    <source>
        <dbReference type="ARBA" id="ARBA00023157"/>
    </source>
</evidence>
<evidence type="ECO:0000256" key="11">
    <source>
        <dbReference type="ARBA" id="ARBA00023207"/>
    </source>
</evidence>
<accession>A0AAV2ML45</accession>
<evidence type="ECO:0000256" key="13">
    <source>
        <dbReference type="RuleBase" id="RU003518"/>
    </source>
</evidence>
<comment type="similarity">
    <text evidence="2 13">Belongs to the glypican family.</text>
</comment>
<evidence type="ECO:0000313" key="16">
    <source>
        <dbReference type="EMBL" id="CAL1614118.1"/>
    </source>
</evidence>
<dbReference type="EMBL" id="OZ035830">
    <property type="protein sequence ID" value="CAL1614118.1"/>
    <property type="molecule type" value="Genomic_DNA"/>
</dbReference>
<reference evidence="16 17" key="1">
    <citation type="submission" date="2024-04" db="EMBL/GenBank/DDBJ databases">
        <authorList>
            <person name="Waldvogel A.-M."/>
            <person name="Schoenle A."/>
        </authorList>
    </citation>
    <scope>NUCLEOTIDE SEQUENCE [LARGE SCALE GENOMIC DNA]</scope>
</reference>
<evidence type="ECO:0000313" key="17">
    <source>
        <dbReference type="Proteomes" id="UP001497482"/>
    </source>
</evidence>
<feature type="chain" id="PRO_5043785733" description="Glypican-3" evidence="15">
    <location>
        <begin position="22"/>
        <end position="140"/>
    </location>
</feature>
<evidence type="ECO:0000256" key="6">
    <source>
        <dbReference type="ARBA" id="ARBA00022729"/>
    </source>
</evidence>
<dbReference type="AlphaFoldDB" id="A0AAV2ML45"/>
<evidence type="ECO:0000256" key="10">
    <source>
        <dbReference type="ARBA" id="ARBA00023180"/>
    </source>
</evidence>
<evidence type="ECO:0000256" key="5">
    <source>
        <dbReference type="ARBA" id="ARBA00022622"/>
    </source>
</evidence>
<feature type="signal peptide" evidence="15">
    <location>
        <begin position="1"/>
        <end position="21"/>
    </location>
</feature>
<evidence type="ECO:0000256" key="14">
    <source>
        <dbReference type="RuleBase" id="RU003519"/>
    </source>
</evidence>
<dbReference type="GO" id="GO:0009986">
    <property type="term" value="C:cell surface"/>
    <property type="evidence" value="ECO:0007669"/>
    <property type="project" value="TreeGrafter"/>
</dbReference>
<keyword evidence="5 14" id="KW-0336">GPI-anchor</keyword>
<keyword evidence="7 14" id="KW-0654">Proteoglycan</keyword>
<keyword evidence="11 14" id="KW-0357">Heparan sulfate</keyword>
<comment type="subcellular location">
    <subcellularLocation>
        <location evidence="1">Cell membrane</location>
        <topology evidence="1">Lipid-anchor</topology>
        <topology evidence="1">GPI-anchor</topology>
        <orientation evidence="1">Extracellular side</orientation>
    </subcellularLocation>
</comment>
<evidence type="ECO:0000256" key="15">
    <source>
        <dbReference type="SAM" id="SignalP"/>
    </source>
</evidence>
<dbReference type="PANTHER" id="PTHR10822:SF4">
    <property type="entry name" value="GLYPICAN-3"/>
    <property type="match status" value="1"/>
</dbReference>
<dbReference type="GO" id="GO:0016477">
    <property type="term" value="P:cell migration"/>
    <property type="evidence" value="ECO:0007669"/>
    <property type="project" value="TreeGrafter"/>
</dbReference>
<dbReference type="PANTHER" id="PTHR10822">
    <property type="entry name" value="GLYPICAN"/>
    <property type="match status" value="1"/>
</dbReference>
<keyword evidence="10" id="KW-0325">Glycoprotein</keyword>
<keyword evidence="17" id="KW-1185">Reference proteome</keyword>
<gene>
    <name evidence="16" type="ORF">KC01_LOCUS40198</name>
</gene>
<dbReference type="GO" id="GO:0005886">
    <property type="term" value="C:plasma membrane"/>
    <property type="evidence" value="ECO:0007669"/>
    <property type="project" value="UniProtKB-SubCell"/>
</dbReference>
<name>A0AAV2ML45_KNICA</name>
<dbReference type="InterPro" id="IPR001863">
    <property type="entry name" value="Glypican"/>
</dbReference>
<evidence type="ECO:0000256" key="2">
    <source>
        <dbReference type="ARBA" id="ARBA00010260"/>
    </source>
</evidence>
<evidence type="ECO:0000256" key="4">
    <source>
        <dbReference type="ARBA" id="ARBA00022475"/>
    </source>
</evidence>
<evidence type="ECO:0000256" key="8">
    <source>
        <dbReference type="ARBA" id="ARBA00023136"/>
    </source>
</evidence>
<comment type="function">
    <text evidence="14">Cell surface proteoglycan.</text>
</comment>
<keyword evidence="6 15" id="KW-0732">Signal</keyword>
<keyword evidence="4" id="KW-1003">Cell membrane</keyword>
<dbReference type="GO" id="GO:0090263">
    <property type="term" value="P:positive regulation of canonical Wnt signaling pathway"/>
    <property type="evidence" value="ECO:0007669"/>
    <property type="project" value="TreeGrafter"/>
</dbReference>
<dbReference type="Pfam" id="PF01153">
    <property type="entry name" value="Glypican"/>
    <property type="match status" value="1"/>
</dbReference>
<sequence>MAVAWVLCTLVLVLSVPGGGGHVQNCQEVRAVFHTFHPGSKWVPENPVSGSDLQVCQSKGLSCCSRKMEERYHAAARSNMESGLQAVGAQLKRLIIQNAAIFQGKHITPPLCTICAPRVTGARANKRKVINKQNVSRISE</sequence>
<evidence type="ECO:0000256" key="3">
    <source>
        <dbReference type="ARBA" id="ARBA00014712"/>
    </source>
</evidence>
<keyword evidence="12 14" id="KW-0449">Lipoprotein</keyword>
<proteinExistence type="inferred from homology"/>